<name>A0AAN9GZH2_9TELE</name>
<gene>
    <name evidence="2" type="ORF">R3I93_015722</name>
</gene>
<protein>
    <submittedName>
        <fullName evidence="2">Uncharacterized protein</fullName>
    </submittedName>
</protein>
<comment type="caution">
    <text evidence="2">The sequence shown here is derived from an EMBL/GenBank/DDBJ whole genome shotgun (WGS) entry which is preliminary data.</text>
</comment>
<sequence>MPGGSTKKICPFCQGIIFCAQRICSHCKKEQPLKQRLKKKLQRFDEKREEWVVGRKKNHNTASIKDEATIMLEKLHAIGYKPVLLLGKENKKKEIKCEILTPRCTLSTFAQDYLQKIGSFYEYLCEGWTQDSSGNEDQLITLQLTPCEASPTGGQVEQPECTEGQVEQPECTEGQVEQPESTEGQVEQPEFTEGQVEQPEFTEGQVEQPEFTEGQVEQPEFTEGQVEQPEFTEGQVEQPEFTEGQVEQPESTEGQVEQPESTEGQVEQPESTEGQAVFTGSARGTVASRKKKKSGGPRHMPERKRPQKNCSYHTRLEAFPIRSVLRERVRKGKAEMLVDWEPCPVCGEQWAHSWQPKDSLQNNENK</sequence>
<dbReference type="Proteomes" id="UP001364617">
    <property type="component" value="Unassembled WGS sequence"/>
</dbReference>
<organism evidence="2 3">
    <name type="scientific">Phoxinus phoxinus</name>
    <name type="common">Eurasian minnow</name>
    <dbReference type="NCBI Taxonomy" id="58324"/>
    <lineage>
        <taxon>Eukaryota</taxon>
        <taxon>Metazoa</taxon>
        <taxon>Chordata</taxon>
        <taxon>Craniata</taxon>
        <taxon>Vertebrata</taxon>
        <taxon>Euteleostomi</taxon>
        <taxon>Actinopterygii</taxon>
        <taxon>Neopterygii</taxon>
        <taxon>Teleostei</taxon>
        <taxon>Ostariophysi</taxon>
        <taxon>Cypriniformes</taxon>
        <taxon>Leuciscidae</taxon>
        <taxon>Phoxininae</taxon>
        <taxon>Phoxinus</taxon>
    </lineage>
</organism>
<evidence type="ECO:0000256" key="1">
    <source>
        <dbReference type="SAM" id="MobiDB-lite"/>
    </source>
</evidence>
<evidence type="ECO:0000313" key="2">
    <source>
        <dbReference type="EMBL" id="KAK7141671.1"/>
    </source>
</evidence>
<dbReference type="AlphaFoldDB" id="A0AAN9GZH2"/>
<keyword evidence="3" id="KW-1185">Reference proteome</keyword>
<dbReference type="EMBL" id="JAYKXH010000016">
    <property type="protein sequence ID" value="KAK7141671.1"/>
    <property type="molecule type" value="Genomic_DNA"/>
</dbReference>
<proteinExistence type="predicted"/>
<feature type="region of interest" description="Disordered" evidence="1">
    <location>
        <begin position="149"/>
        <end position="314"/>
    </location>
</feature>
<feature type="compositionally biased region" description="Polar residues" evidence="1">
    <location>
        <begin position="248"/>
        <end position="274"/>
    </location>
</feature>
<feature type="compositionally biased region" description="Basic residues" evidence="1">
    <location>
        <begin position="288"/>
        <end position="298"/>
    </location>
</feature>
<evidence type="ECO:0000313" key="3">
    <source>
        <dbReference type="Proteomes" id="UP001364617"/>
    </source>
</evidence>
<accession>A0AAN9GZH2</accession>
<reference evidence="2 3" key="1">
    <citation type="submission" date="2024-02" db="EMBL/GenBank/DDBJ databases">
        <title>Chromosome-level genome assembly of the Eurasian Minnow (Phoxinus phoxinus).</title>
        <authorList>
            <person name="Oriowo T.O."/>
            <person name="Martin S."/>
            <person name="Stange M."/>
            <person name="Chrysostomakis Y."/>
            <person name="Brown T."/>
            <person name="Winkler S."/>
            <person name="Kukowka S."/>
            <person name="Myers E.W."/>
            <person name="Bohne A."/>
        </authorList>
    </citation>
    <scope>NUCLEOTIDE SEQUENCE [LARGE SCALE GENOMIC DNA]</scope>
    <source>
        <strain evidence="2">ZFMK-TIS-60720</strain>
        <tissue evidence="2">Whole Organism</tissue>
    </source>
</reference>